<evidence type="ECO:0000313" key="2">
    <source>
        <dbReference type="EMBL" id="EDW42581.1"/>
    </source>
</evidence>
<feature type="region of interest" description="Disordered" evidence="1">
    <location>
        <begin position="26"/>
        <end position="46"/>
    </location>
</feature>
<dbReference type="OMA" id="SEAECCL"/>
<reference evidence="2 3" key="1">
    <citation type="journal article" date="2007" name="Nature">
        <title>Evolution of genes and genomes on the Drosophila phylogeny.</title>
        <authorList>
            <consortium name="Drosophila 12 Genomes Consortium"/>
            <person name="Clark A.G."/>
            <person name="Eisen M.B."/>
            <person name="Smith D.R."/>
            <person name="Bergman C.M."/>
            <person name="Oliver B."/>
            <person name="Markow T.A."/>
            <person name="Kaufman T.C."/>
            <person name="Kellis M."/>
            <person name="Gelbart W."/>
            <person name="Iyer V.N."/>
            <person name="Pollard D.A."/>
            <person name="Sackton T.B."/>
            <person name="Larracuente A.M."/>
            <person name="Singh N.D."/>
            <person name="Abad J.P."/>
            <person name="Abt D.N."/>
            <person name="Adryan B."/>
            <person name="Aguade M."/>
            <person name="Akashi H."/>
            <person name="Anderson W.W."/>
            <person name="Aquadro C.F."/>
            <person name="Ardell D.H."/>
            <person name="Arguello R."/>
            <person name="Artieri C.G."/>
            <person name="Barbash D.A."/>
            <person name="Barker D."/>
            <person name="Barsanti P."/>
            <person name="Batterham P."/>
            <person name="Batzoglou S."/>
            <person name="Begun D."/>
            <person name="Bhutkar A."/>
            <person name="Blanco E."/>
            <person name="Bosak S.A."/>
            <person name="Bradley R.K."/>
            <person name="Brand A.D."/>
            <person name="Brent M.R."/>
            <person name="Brooks A.N."/>
            <person name="Brown R.H."/>
            <person name="Butlin R.K."/>
            <person name="Caggese C."/>
            <person name="Calvi B.R."/>
            <person name="Bernardo de Carvalho A."/>
            <person name="Caspi A."/>
            <person name="Castrezana S."/>
            <person name="Celniker S.E."/>
            <person name="Chang J.L."/>
            <person name="Chapple C."/>
            <person name="Chatterji S."/>
            <person name="Chinwalla A."/>
            <person name="Civetta A."/>
            <person name="Clifton S.W."/>
            <person name="Comeron J.M."/>
            <person name="Costello J.C."/>
            <person name="Coyne J.A."/>
            <person name="Daub J."/>
            <person name="David R.G."/>
            <person name="Delcher A.L."/>
            <person name="Delehaunty K."/>
            <person name="Do C.B."/>
            <person name="Ebling H."/>
            <person name="Edwards K."/>
            <person name="Eickbush T."/>
            <person name="Evans J.D."/>
            <person name="Filipski A."/>
            <person name="Findeiss S."/>
            <person name="Freyhult E."/>
            <person name="Fulton L."/>
            <person name="Fulton R."/>
            <person name="Garcia A.C."/>
            <person name="Gardiner A."/>
            <person name="Garfield D.A."/>
            <person name="Garvin B.E."/>
            <person name="Gibson G."/>
            <person name="Gilbert D."/>
            <person name="Gnerre S."/>
            <person name="Godfrey J."/>
            <person name="Good R."/>
            <person name="Gotea V."/>
            <person name="Gravely B."/>
            <person name="Greenberg A.J."/>
            <person name="Griffiths-Jones S."/>
            <person name="Gross S."/>
            <person name="Guigo R."/>
            <person name="Gustafson E.A."/>
            <person name="Haerty W."/>
            <person name="Hahn M.W."/>
            <person name="Halligan D.L."/>
            <person name="Halpern A.L."/>
            <person name="Halter G.M."/>
            <person name="Han M.V."/>
            <person name="Heger A."/>
            <person name="Hillier L."/>
            <person name="Hinrichs A.S."/>
            <person name="Holmes I."/>
            <person name="Hoskins R.A."/>
            <person name="Hubisz M.J."/>
            <person name="Hultmark D."/>
            <person name="Huntley M.A."/>
            <person name="Jaffe D.B."/>
            <person name="Jagadeeshan S."/>
            <person name="Jeck W.R."/>
            <person name="Johnson J."/>
            <person name="Jones C.D."/>
            <person name="Jordan W.C."/>
            <person name="Karpen G.H."/>
            <person name="Kataoka E."/>
            <person name="Keightley P.D."/>
            <person name="Kheradpour P."/>
            <person name="Kirkness E.F."/>
            <person name="Koerich L.B."/>
            <person name="Kristiansen K."/>
            <person name="Kudrna D."/>
            <person name="Kulathinal R.J."/>
            <person name="Kumar S."/>
            <person name="Kwok R."/>
            <person name="Lander E."/>
            <person name="Langley C.H."/>
            <person name="Lapoint R."/>
            <person name="Lazzaro B.P."/>
            <person name="Lee S.J."/>
            <person name="Levesque L."/>
            <person name="Li R."/>
            <person name="Lin C.F."/>
            <person name="Lin M.F."/>
            <person name="Lindblad-Toh K."/>
            <person name="Llopart A."/>
            <person name="Long M."/>
            <person name="Low L."/>
            <person name="Lozovsky E."/>
            <person name="Lu J."/>
            <person name="Luo M."/>
            <person name="Machado C.A."/>
            <person name="Makalowski W."/>
            <person name="Marzo M."/>
            <person name="Matsuda M."/>
            <person name="Matzkin L."/>
            <person name="McAllister B."/>
            <person name="McBride C.S."/>
            <person name="McKernan B."/>
            <person name="McKernan K."/>
            <person name="Mendez-Lago M."/>
            <person name="Minx P."/>
            <person name="Mollenhauer M.U."/>
            <person name="Montooth K."/>
            <person name="Mount S.M."/>
            <person name="Mu X."/>
            <person name="Myers E."/>
            <person name="Negre B."/>
            <person name="Newfeld S."/>
            <person name="Nielsen R."/>
            <person name="Noor M.A."/>
            <person name="O'Grady P."/>
            <person name="Pachter L."/>
            <person name="Papaceit M."/>
            <person name="Parisi M.J."/>
            <person name="Parisi M."/>
            <person name="Parts L."/>
            <person name="Pedersen J.S."/>
            <person name="Pesole G."/>
            <person name="Phillippy A.M."/>
            <person name="Ponting C.P."/>
            <person name="Pop M."/>
            <person name="Porcelli D."/>
            <person name="Powell J.R."/>
            <person name="Prohaska S."/>
            <person name="Pruitt K."/>
            <person name="Puig M."/>
            <person name="Quesneville H."/>
            <person name="Ram K.R."/>
            <person name="Rand D."/>
            <person name="Rasmussen M.D."/>
            <person name="Reed L.K."/>
            <person name="Reenan R."/>
            <person name="Reily A."/>
            <person name="Remington K.A."/>
            <person name="Rieger T.T."/>
            <person name="Ritchie M.G."/>
            <person name="Robin C."/>
            <person name="Rogers Y.H."/>
            <person name="Rohde C."/>
            <person name="Rozas J."/>
            <person name="Rubenfield M.J."/>
            <person name="Ruiz A."/>
            <person name="Russo S."/>
            <person name="Salzberg S.L."/>
            <person name="Sanchez-Gracia A."/>
            <person name="Saranga D.J."/>
            <person name="Sato H."/>
            <person name="Schaeffer S.W."/>
            <person name="Schatz M.C."/>
            <person name="Schlenke T."/>
            <person name="Schwartz R."/>
            <person name="Segarra C."/>
            <person name="Singh R.S."/>
            <person name="Sirot L."/>
            <person name="Sirota M."/>
            <person name="Sisneros N.B."/>
            <person name="Smith C.D."/>
            <person name="Smith T.F."/>
            <person name="Spieth J."/>
            <person name="Stage D.E."/>
            <person name="Stark A."/>
            <person name="Stephan W."/>
            <person name="Strausberg R.L."/>
            <person name="Strempel S."/>
            <person name="Sturgill D."/>
            <person name="Sutton G."/>
            <person name="Sutton G.G."/>
            <person name="Tao W."/>
            <person name="Teichmann S."/>
            <person name="Tobari Y.N."/>
            <person name="Tomimura Y."/>
            <person name="Tsolas J.M."/>
            <person name="Valente V.L."/>
            <person name="Venter E."/>
            <person name="Venter J.C."/>
            <person name="Vicario S."/>
            <person name="Vieira F.G."/>
            <person name="Vilella A.J."/>
            <person name="Villasante A."/>
            <person name="Walenz B."/>
            <person name="Wang J."/>
            <person name="Wasserman M."/>
            <person name="Watts T."/>
            <person name="Wilson D."/>
            <person name="Wilson R.K."/>
            <person name="Wing R.A."/>
            <person name="Wolfner M.F."/>
            <person name="Wong A."/>
            <person name="Wong G.K."/>
            <person name="Wu C.I."/>
            <person name="Wu G."/>
            <person name="Yamamoto D."/>
            <person name="Yang H.P."/>
            <person name="Yang S.P."/>
            <person name="Yorke J.A."/>
            <person name="Yoshida K."/>
            <person name="Zdobnov E."/>
            <person name="Zhang P."/>
            <person name="Zhang Y."/>
            <person name="Zimin A.V."/>
            <person name="Baldwin J."/>
            <person name="Abdouelleil A."/>
            <person name="Abdulkadir J."/>
            <person name="Abebe A."/>
            <person name="Abera B."/>
            <person name="Abreu J."/>
            <person name="Acer S.C."/>
            <person name="Aftuck L."/>
            <person name="Alexander A."/>
            <person name="An P."/>
            <person name="Anderson E."/>
            <person name="Anderson S."/>
            <person name="Arachi H."/>
            <person name="Azer M."/>
            <person name="Bachantsang P."/>
            <person name="Barry A."/>
            <person name="Bayul T."/>
            <person name="Berlin A."/>
            <person name="Bessette D."/>
            <person name="Bloom T."/>
            <person name="Blye J."/>
            <person name="Boguslavskiy L."/>
            <person name="Bonnet C."/>
            <person name="Boukhgalter B."/>
            <person name="Bourzgui I."/>
            <person name="Brown A."/>
            <person name="Cahill P."/>
            <person name="Channer S."/>
            <person name="Cheshatsang Y."/>
            <person name="Chuda L."/>
            <person name="Citroen M."/>
            <person name="Collymore A."/>
            <person name="Cooke P."/>
            <person name="Costello M."/>
            <person name="D'Aco K."/>
            <person name="Daza R."/>
            <person name="De Haan G."/>
            <person name="DeGray S."/>
            <person name="DeMaso C."/>
            <person name="Dhargay N."/>
            <person name="Dooley K."/>
            <person name="Dooley E."/>
            <person name="Doricent M."/>
            <person name="Dorje P."/>
            <person name="Dorjee K."/>
            <person name="Dupes A."/>
            <person name="Elong R."/>
            <person name="Falk J."/>
            <person name="Farina A."/>
            <person name="Faro S."/>
            <person name="Ferguson D."/>
            <person name="Fisher S."/>
            <person name="Foley C.D."/>
            <person name="Franke A."/>
            <person name="Friedrich D."/>
            <person name="Gadbois L."/>
            <person name="Gearin G."/>
            <person name="Gearin C.R."/>
            <person name="Giannoukos G."/>
            <person name="Goode T."/>
            <person name="Graham J."/>
            <person name="Grandbois E."/>
            <person name="Grewal S."/>
            <person name="Gyaltsen K."/>
            <person name="Hafez N."/>
            <person name="Hagos B."/>
            <person name="Hall J."/>
            <person name="Henson C."/>
            <person name="Hollinger A."/>
            <person name="Honan T."/>
            <person name="Huard M.D."/>
            <person name="Hughes L."/>
            <person name="Hurhula B."/>
            <person name="Husby M.E."/>
            <person name="Kamat A."/>
            <person name="Kanga B."/>
            <person name="Kashin S."/>
            <person name="Khazanovich D."/>
            <person name="Kisner P."/>
            <person name="Lance K."/>
            <person name="Lara M."/>
            <person name="Lee W."/>
            <person name="Lennon N."/>
            <person name="Letendre F."/>
            <person name="LeVine R."/>
            <person name="Lipovsky A."/>
            <person name="Liu X."/>
            <person name="Liu J."/>
            <person name="Liu S."/>
            <person name="Lokyitsang T."/>
            <person name="Lokyitsang Y."/>
            <person name="Lubonja R."/>
            <person name="Lui A."/>
            <person name="MacDonald P."/>
            <person name="Magnisalis V."/>
            <person name="Maru K."/>
            <person name="Matthews C."/>
            <person name="McCusker W."/>
            <person name="McDonough S."/>
            <person name="Mehta T."/>
            <person name="Meldrim J."/>
            <person name="Meneus L."/>
            <person name="Mihai O."/>
            <person name="Mihalev A."/>
            <person name="Mihova T."/>
            <person name="Mittelman R."/>
            <person name="Mlenga V."/>
            <person name="Montmayeur A."/>
            <person name="Mulrain L."/>
            <person name="Navidi A."/>
            <person name="Naylor J."/>
            <person name="Negash T."/>
            <person name="Nguyen T."/>
            <person name="Nguyen N."/>
            <person name="Nicol R."/>
            <person name="Norbu C."/>
            <person name="Norbu N."/>
            <person name="Novod N."/>
            <person name="O'Neill B."/>
            <person name="Osman S."/>
            <person name="Markiewicz E."/>
            <person name="Oyono O.L."/>
            <person name="Patti C."/>
            <person name="Phunkhang P."/>
            <person name="Pierre F."/>
            <person name="Priest M."/>
            <person name="Raghuraman S."/>
            <person name="Rege F."/>
            <person name="Reyes R."/>
            <person name="Rise C."/>
            <person name="Rogov P."/>
            <person name="Ross K."/>
            <person name="Ryan E."/>
            <person name="Settipalli S."/>
            <person name="Shea T."/>
            <person name="Sherpa N."/>
            <person name="Shi L."/>
            <person name="Shih D."/>
            <person name="Sparrow T."/>
            <person name="Spaulding J."/>
            <person name="Stalker J."/>
            <person name="Stange-Thomann N."/>
            <person name="Stavropoulos S."/>
            <person name="Stone C."/>
            <person name="Strader C."/>
            <person name="Tesfaye S."/>
            <person name="Thomson T."/>
            <person name="Thoulutsang Y."/>
            <person name="Thoulutsang D."/>
            <person name="Topham K."/>
            <person name="Topping I."/>
            <person name="Tsamla T."/>
            <person name="Vassiliev H."/>
            <person name="Vo A."/>
            <person name="Wangchuk T."/>
            <person name="Wangdi T."/>
            <person name="Weiand M."/>
            <person name="Wilkinson J."/>
            <person name="Wilson A."/>
            <person name="Yadav S."/>
            <person name="Young G."/>
            <person name="Yu Q."/>
            <person name="Zembek L."/>
            <person name="Zhong D."/>
            <person name="Zimmer A."/>
            <person name="Zwirko Z."/>
            <person name="Jaffe D.B."/>
            <person name="Alvarez P."/>
            <person name="Brockman W."/>
            <person name="Butler J."/>
            <person name="Chin C."/>
            <person name="Gnerre S."/>
            <person name="Grabherr M."/>
            <person name="Kleber M."/>
            <person name="Mauceli E."/>
            <person name="MacCallum I."/>
        </authorList>
    </citation>
    <scope>NUCLEOTIDE SEQUENCE [LARGE SCALE GENOMIC DNA]</scope>
    <source>
        <strain evidence="3">Rob3c / Tucson 14021-0248.25</strain>
    </source>
</reference>
<dbReference type="Proteomes" id="UP000001292">
    <property type="component" value="Unassembled WGS sequence"/>
</dbReference>
<evidence type="ECO:0000256" key="1">
    <source>
        <dbReference type="SAM" id="MobiDB-lite"/>
    </source>
</evidence>
<sequence length="107" mass="11989">MNGTRGAHEWRVMVFAGAQKFAYRMRGDEQQQRRQQENRKQEEGSQAYTCAETQIHVSANYTVSCPMWLTLSEAECCLCTRGTLLLLRISTGLGAAAIGHRQLLPNG</sequence>
<feature type="compositionally biased region" description="Basic and acidic residues" evidence="1">
    <location>
        <begin position="26"/>
        <end position="43"/>
    </location>
</feature>
<accession>B4HHZ9</accession>
<protein>
    <submittedName>
        <fullName evidence="2">GM23963</fullName>
    </submittedName>
</protein>
<organism evidence="3">
    <name type="scientific">Drosophila sechellia</name>
    <name type="common">Fruit fly</name>
    <dbReference type="NCBI Taxonomy" id="7238"/>
    <lineage>
        <taxon>Eukaryota</taxon>
        <taxon>Metazoa</taxon>
        <taxon>Ecdysozoa</taxon>
        <taxon>Arthropoda</taxon>
        <taxon>Hexapoda</taxon>
        <taxon>Insecta</taxon>
        <taxon>Pterygota</taxon>
        <taxon>Neoptera</taxon>
        <taxon>Endopterygota</taxon>
        <taxon>Diptera</taxon>
        <taxon>Brachycera</taxon>
        <taxon>Muscomorpha</taxon>
        <taxon>Ephydroidea</taxon>
        <taxon>Drosophilidae</taxon>
        <taxon>Drosophila</taxon>
        <taxon>Sophophora</taxon>
    </lineage>
</organism>
<evidence type="ECO:0000313" key="3">
    <source>
        <dbReference type="Proteomes" id="UP000001292"/>
    </source>
</evidence>
<proteinExistence type="predicted"/>
<dbReference type="AlphaFoldDB" id="B4HHZ9"/>
<gene>
    <name evidence="2" type="primary">Dsec\GM23963</name>
    <name evidence="2" type="ORF">Dsec_GM23963</name>
</gene>
<dbReference type="HOGENOM" id="CLU_2375038_0_0_1"/>
<name>B4HHZ9_DROSE</name>
<keyword evidence="3" id="KW-1185">Reference proteome</keyword>
<dbReference type="PhylomeDB" id="B4HHZ9"/>
<dbReference type="EMBL" id="CH480815">
    <property type="protein sequence ID" value="EDW42581.1"/>
    <property type="molecule type" value="Genomic_DNA"/>
</dbReference>